<gene>
    <name evidence="2" type="ORF">Tci_643146</name>
</gene>
<dbReference type="AlphaFoldDB" id="A0A699K2J2"/>
<feature type="region of interest" description="Disordered" evidence="1">
    <location>
        <begin position="254"/>
        <end position="274"/>
    </location>
</feature>
<proteinExistence type="predicted"/>
<name>A0A699K2J2_TANCI</name>
<organism evidence="2">
    <name type="scientific">Tanacetum cinerariifolium</name>
    <name type="common">Dalmatian daisy</name>
    <name type="synonym">Chrysanthemum cinerariifolium</name>
    <dbReference type="NCBI Taxonomy" id="118510"/>
    <lineage>
        <taxon>Eukaryota</taxon>
        <taxon>Viridiplantae</taxon>
        <taxon>Streptophyta</taxon>
        <taxon>Embryophyta</taxon>
        <taxon>Tracheophyta</taxon>
        <taxon>Spermatophyta</taxon>
        <taxon>Magnoliopsida</taxon>
        <taxon>eudicotyledons</taxon>
        <taxon>Gunneridae</taxon>
        <taxon>Pentapetalae</taxon>
        <taxon>asterids</taxon>
        <taxon>campanulids</taxon>
        <taxon>Asterales</taxon>
        <taxon>Asteraceae</taxon>
        <taxon>Asteroideae</taxon>
        <taxon>Anthemideae</taxon>
        <taxon>Anthemidinae</taxon>
        <taxon>Tanacetum</taxon>
    </lineage>
</organism>
<protein>
    <submittedName>
        <fullName evidence="2">Uncharacterized protein</fullName>
    </submittedName>
</protein>
<comment type="caution">
    <text evidence="2">The sequence shown here is derived from an EMBL/GenBank/DDBJ whole genome shotgun (WGS) entry which is preliminary data.</text>
</comment>
<feature type="compositionally biased region" description="Basic residues" evidence="1">
    <location>
        <begin position="82"/>
        <end position="101"/>
    </location>
</feature>
<dbReference type="EMBL" id="BKCJ010473505">
    <property type="protein sequence ID" value="GFA71174.1"/>
    <property type="molecule type" value="Genomic_DNA"/>
</dbReference>
<accession>A0A699K2J2</accession>
<feature type="non-terminal residue" evidence="2">
    <location>
        <position position="1"/>
    </location>
</feature>
<sequence>KGTHKGTHKDDLSSHTTKYISPILTQKVFANMRRIGKGFSGIETPLFDTMLVQPQVQDAAEVDAEDVDDEIVNLKQRVKKLEKKRRSKSSGLKRRMHPNRGKRAELDVDEDVTLVDVDTTVEMDPDIQGRMKEDVTTVKEINVVEPEPTVFNDEEMQEKHLDNIKKYQSLKRKQISVAQARKNMIVYLKNMVGYKIQHFKGMTYDQVRPIFEREYNNVQTCLKTDRDEEPTKKIVAKETLLQESFKKLRVEVEVSRSHSTQEETPTVDPQEMSEEDVKNMLQIVPVAKFKAKALQVKYPLIDWEIYSEGSRTH</sequence>
<reference evidence="2" key="1">
    <citation type="journal article" date="2019" name="Sci. Rep.">
        <title>Draft genome of Tanacetum cinerariifolium, the natural source of mosquito coil.</title>
        <authorList>
            <person name="Yamashiro T."/>
            <person name="Shiraishi A."/>
            <person name="Satake H."/>
            <person name="Nakayama K."/>
        </authorList>
    </citation>
    <scope>NUCLEOTIDE SEQUENCE</scope>
</reference>
<feature type="region of interest" description="Disordered" evidence="1">
    <location>
        <begin position="82"/>
        <end position="104"/>
    </location>
</feature>
<evidence type="ECO:0000313" key="2">
    <source>
        <dbReference type="EMBL" id="GFA71174.1"/>
    </source>
</evidence>
<evidence type="ECO:0000256" key="1">
    <source>
        <dbReference type="SAM" id="MobiDB-lite"/>
    </source>
</evidence>